<evidence type="ECO:0000313" key="3">
    <source>
        <dbReference type="EMBL" id="THG04476.1"/>
    </source>
</evidence>
<dbReference type="AlphaFoldDB" id="A0A4S4DQF3"/>
<evidence type="ECO:0000313" key="4">
    <source>
        <dbReference type="Proteomes" id="UP000306102"/>
    </source>
</evidence>
<organism evidence="3 4">
    <name type="scientific">Camellia sinensis var. sinensis</name>
    <name type="common">China tea</name>
    <dbReference type="NCBI Taxonomy" id="542762"/>
    <lineage>
        <taxon>Eukaryota</taxon>
        <taxon>Viridiplantae</taxon>
        <taxon>Streptophyta</taxon>
        <taxon>Embryophyta</taxon>
        <taxon>Tracheophyta</taxon>
        <taxon>Spermatophyta</taxon>
        <taxon>Magnoliopsida</taxon>
        <taxon>eudicotyledons</taxon>
        <taxon>Gunneridae</taxon>
        <taxon>Pentapetalae</taxon>
        <taxon>asterids</taxon>
        <taxon>Ericales</taxon>
        <taxon>Theaceae</taxon>
        <taxon>Camellia</taxon>
    </lineage>
</organism>
<keyword evidence="2" id="KW-1133">Transmembrane helix</keyword>
<gene>
    <name evidence="3" type="ORF">TEA_022648</name>
</gene>
<sequence>MGSFLGGFVLPSLLLAAALLNWSLISFVDLVAFLLIRFTAPKRGISTILIGCVWIMDLLGIWKRERKRLLSGHMMWRNTSMLSQRVRNTQEKARGKFKAPTRPWKKPEDTQMGVGLSRKTLGWVSAGLKPSREESEELNRP</sequence>
<dbReference type="EMBL" id="SDRB02010760">
    <property type="protein sequence ID" value="THG04476.1"/>
    <property type="molecule type" value="Genomic_DNA"/>
</dbReference>
<feature type="transmembrane region" description="Helical" evidence="2">
    <location>
        <begin position="12"/>
        <end position="38"/>
    </location>
</feature>
<accession>A0A4S4DQF3</accession>
<dbReference type="Proteomes" id="UP000306102">
    <property type="component" value="Unassembled WGS sequence"/>
</dbReference>
<name>A0A4S4DQF3_CAMSN</name>
<feature type="transmembrane region" description="Helical" evidence="2">
    <location>
        <begin position="44"/>
        <end position="62"/>
    </location>
</feature>
<feature type="region of interest" description="Disordered" evidence="1">
    <location>
        <begin position="86"/>
        <end position="111"/>
    </location>
</feature>
<dbReference type="STRING" id="542762.A0A4S4DQF3"/>
<evidence type="ECO:0000256" key="2">
    <source>
        <dbReference type="SAM" id="Phobius"/>
    </source>
</evidence>
<evidence type="ECO:0000256" key="1">
    <source>
        <dbReference type="SAM" id="MobiDB-lite"/>
    </source>
</evidence>
<keyword evidence="4" id="KW-1185">Reference proteome</keyword>
<comment type="caution">
    <text evidence="3">The sequence shown here is derived from an EMBL/GenBank/DDBJ whole genome shotgun (WGS) entry which is preliminary data.</text>
</comment>
<proteinExistence type="predicted"/>
<reference evidence="3 4" key="1">
    <citation type="journal article" date="2018" name="Proc. Natl. Acad. Sci. U.S.A.">
        <title>Draft genome sequence of Camellia sinensis var. sinensis provides insights into the evolution of the tea genome and tea quality.</title>
        <authorList>
            <person name="Wei C."/>
            <person name="Yang H."/>
            <person name="Wang S."/>
            <person name="Zhao J."/>
            <person name="Liu C."/>
            <person name="Gao L."/>
            <person name="Xia E."/>
            <person name="Lu Y."/>
            <person name="Tai Y."/>
            <person name="She G."/>
            <person name="Sun J."/>
            <person name="Cao H."/>
            <person name="Tong W."/>
            <person name="Gao Q."/>
            <person name="Li Y."/>
            <person name="Deng W."/>
            <person name="Jiang X."/>
            <person name="Wang W."/>
            <person name="Chen Q."/>
            <person name="Zhang S."/>
            <person name="Li H."/>
            <person name="Wu J."/>
            <person name="Wang P."/>
            <person name="Li P."/>
            <person name="Shi C."/>
            <person name="Zheng F."/>
            <person name="Jian J."/>
            <person name="Huang B."/>
            <person name="Shan D."/>
            <person name="Shi M."/>
            <person name="Fang C."/>
            <person name="Yue Y."/>
            <person name="Li F."/>
            <person name="Li D."/>
            <person name="Wei S."/>
            <person name="Han B."/>
            <person name="Jiang C."/>
            <person name="Yin Y."/>
            <person name="Xia T."/>
            <person name="Zhang Z."/>
            <person name="Bennetzen J.L."/>
            <person name="Zhao S."/>
            <person name="Wan X."/>
        </authorList>
    </citation>
    <scope>NUCLEOTIDE SEQUENCE [LARGE SCALE GENOMIC DNA]</scope>
    <source>
        <strain evidence="4">cv. Shuchazao</strain>
        <tissue evidence="3">Leaf</tissue>
    </source>
</reference>
<keyword evidence="2" id="KW-0812">Transmembrane</keyword>
<protein>
    <submittedName>
        <fullName evidence="3">Uncharacterized protein</fullName>
    </submittedName>
</protein>
<keyword evidence="2" id="KW-0472">Membrane</keyword>